<name>A0A0K8V6I3_BACLA</name>
<evidence type="ECO:0000313" key="1">
    <source>
        <dbReference type="EMBL" id="JAI21229.1"/>
    </source>
</evidence>
<protein>
    <submittedName>
        <fullName evidence="3">Uncharacterized protein</fullName>
    </submittedName>
</protein>
<sequence>MENNSFKFNAYANELRMSAFINDENISDDAVSLFEATTYSETETLVQTVSRLRLRLRYLHLVECEHFRQIEAGLQQFQRMSLPKLRTILKGQIGMKGRYYP</sequence>
<dbReference type="EMBL" id="GDHF01031085">
    <property type="protein sequence ID" value="JAI21229.1"/>
    <property type="molecule type" value="Transcribed_RNA"/>
</dbReference>
<reference evidence="3" key="1">
    <citation type="submission" date="2015-06" db="EMBL/GenBank/DDBJ databases">
        <authorList>
            <person name="Hoefler B.C."/>
            <person name="Straight P.D."/>
        </authorList>
    </citation>
    <scope>NUCLEOTIDE SEQUENCE</scope>
</reference>
<accession>A0A0K8V6I3</accession>
<dbReference type="EMBL" id="GDHF01017833">
    <property type="protein sequence ID" value="JAI34481.1"/>
    <property type="molecule type" value="Transcribed_RNA"/>
</dbReference>
<organism evidence="3">
    <name type="scientific">Bactrocera latifrons</name>
    <name type="common">Malaysian fruit fly</name>
    <name type="synonym">Chaetodacus latifrons</name>
    <dbReference type="NCBI Taxonomy" id="174628"/>
    <lineage>
        <taxon>Eukaryota</taxon>
        <taxon>Metazoa</taxon>
        <taxon>Ecdysozoa</taxon>
        <taxon>Arthropoda</taxon>
        <taxon>Hexapoda</taxon>
        <taxon>Insecta</taxon>
        <taxon>Pterygota</taxon>
        <taxon>Neoptera</taxon>
        <taxon>Endopterygota</taxon>
        <taxon>Diptera</taxon>
        <taxon>Brachycera</taxon>
        <taxon>Muscomorpha</taxon>
        <taxon>Tephritoidea</taxon>
        <taxon>Tephritidae</taxon>
        <taxon>Bactrocera</taxon>
        <taxon>Bactrocera</taxon>
    </lineage>
</organism>
<evidence type="ECO:0000313" key="2">
    <source>
        <dbReference type="EMBL" id="JAI23934.1"/>
    </source>
</evidence>
<dbReference type="EMBL" id="GDHF01028380">
    <property type="protein sequence ID" value="JAI23934.1"/>
    <property type="molecule type" value="Transcribed_RNA"/>
</dbReference>
<proteinExistence type="predicted"/>
<dbReference type="AlphaFoldDB" id="A0A0K8V6I3"/>
<evidence type="ECO:0000313" key="3">
    <source>
        <dbReference type="EMBL" id="JAI34481.1"/>
    </source>
</evidence>
<gene>
    <name evidence="3" type="ORF">c0_g2_i1</name>
    <name evidence="1" type="ORF">c0_g2_i2</name>
    <name evidence="2" type="ORF">c0_g2_i5</name>
</gene>